<dbReference type="AlphaFoldDB" id="A0A8D8WRY7"/>
<evidence type="ECO:0000313" key="1">
    <source>
        <dbReference type="EMBL" id="CAG6670352.1"/>
    </source>
</evidence>
<proteinExistence type="predicted"/>
<protein>
    <submittedName>
        <fullName evidence="1">Uncharacterized protein</fullName>
    </submittedName>
</protein>
<dbReference type="EMBL" id="HBUF01223155">
    <property type="protein sequence ID" value="CAG6670352.1"/>
    <property type="molecule type" value="Transcribed_RNA"/>
</dbReference>
<accession>A0A8D8WRY7</accession>
<name>A0A8D8WRY7_9HEMI</name>
<sequence length="125" mass="14796">MVIQLIARNFNCFASEVENPTGLKCMLSEEDWDHLLEVLPTDMPLQLSVYIPDSYYWKRACRERWKKSICELNDGSWKQFYMERSCQEVIECLRPSQMKRFHASSYGDTWGTSHSVRGKELWTGF</sequence>
<organism evidence="1">
    <name type="scientific">Cacopsylla melanoneura</name>
    <dbReference type="NCBI Taxonomy" id="428564"/>
    <lineage>
        <taxon>Eukaryota</taxon>
        <taxon>Metazoa</taxon>
        <taxon>Ecdysozoa</taxon>
        <taxon>Arthropoda</taxon>
        <taxon>Hexapoda</taxon>
        <taxon>Insecta</taxon>
        <taxon>Pterygota</taxon>
        <taxon>Neoptera</taxon>
        <taxon>Paraneoptera</taxon>
        <taxon>Hemiptera</taxon>
        <taxon>Sternorrhyncha</taxon>
        <taxon>Psylloidea</taxon>
        <taxon>Psyllidae</taxon>
        <taxon>Psyllinae</taxon>
        <taxon>Cacopsylla</taxon>
    </lineage>
</organism>
<reference evidence="1" key="1">
    <citation type="submission" date="2021-05" db="EMBL/GenBank/DDBJ databases">
        <authorList>
            <person name="Alioto T."/>
            <person name="Alioto T."/>
            <person name="Gomez Garrido J."/>
        </authorList>
    </citation>
    <scope>NUCLEOTIDE SEQUENCE</scope>
</reference>